<dbReference type="RefSeq" id="WP_060862939.1">
    <property type="nucleotide sequence ID" value="NZ_LIRB01000146.1"/>
</dbReference>
<keyword evidence="2" id="KW-1185">Reference proteome</keyword>
<reference evidence="1 2" key="1">
    <citation type="submission" date="2015-08" db="EMBL/GenBank/DDBJ databases">
        <title>Genomes of Paenibacillus riograndensis.</title>
        <authorList>
            <person name="Sant'Anna F.H."/>
            <person name="Souza R."/>
            <person name="Ambrosini A."/>
            <person name="Bach E."/>
            <person name="Fernandes G."/>
            <person name="Balsanelli E."/>
            <person name="Baura V.A."/>
            <person name="Pedrosa F.O."/>
            <person name="Souza E.M."/>
            <person name="Passaglia L."/>
        </authorList>
    </citation>
    <scope>NUCLEOTIDE SEQUENCE [LARGE SCALE GENOMIC DNA]</scope>
    <source>
        <strain evidence="1 2">CAS34</strain>
    </source>
</reference>
<dbReference type="Proteomes" id="UP000070475">
    <property type="component" value="Unassembled WGS sequence"/>
</dbReference>
<name>A0A132TK01_9BACL</name>
<protein>
    <submittedName>
        <fullName evidence="1">Uncharacterized protein</fullName>
    </submittedName>
</protein>
<accession>A0A132TK01</accession>
<dbReference type="EMBL" id="LIRB01000146">
    <property type="protein sequence ID" value="KWX71620.1"/>
    <property type="molecule type" value="Genomic_DNA"/>
</dbReference>
<evidence type="ECO:0000313" key="2">
    <source>
        <dbReference type="Proteomes" id="UP000070475"/>
    </source>
</evidence>
<sequence length="83" mass="8574">MSITSITYTGGVAVTPSDTLSITYPTGTPYSRAIYVGVSGDVTALMADGSTVLFKAAPVGHLYIAVKRINATNTTATNIVALY</sequence>
<evidence type="ECO:0000313" key="1">
    <source>
        <dbReference type="EMBL" id="KWX71620.1"/>
    </source>
</evidence>
<proteinExistence type="predicted"/>
<dbReference type="PATRIC" id="fig|483937.3.peg.4282"/>
<gene>
    <name evidence="1" type="ORF">AMQ84_27245</name>
</gene>
<dbReference type="OrthoDB" id="7916272at2"/>
<organism evidence="1 2">
    <name type="scientific">Paenibacillus riograndensis</name>
    <dbReference type="NCBI Taxonomy" id="483937"/>
    <lineage>
        <taxon>Bacteria</taxon>
        <taxon>Bacillati</taxon>
        <taxon>Bacillota</taxon>
        <taxon>Bacilli</taxon>
        <taxon>Bacillales</taxon>
        <taxon>Paenibacillaceae</taxon>
        <taxon>Paenibacillus</taxon>
        <taxon>Paenibacillus sonchi group</taxon>
    </lineage>
</organism>
<comment type="caution">
    <text evidence="1">The sequence shown here is derived from an EMBL/GenBank/DDBJ whole genome shotgun (WGS) entry which is preliminary data.</text>
</comment>
<dbReference type="AlphaFoldDB" id="A0A132TK01"/>